<dbReference type="AlphaFoldDB" id="A0A645D641"/>
<dbReference type="EMBL" id="VSSQ01032982">
    <property type="protein sequence ID" value="MPM84433.1"/>
    <property type="molecule type" value="Genomic_DNA"/>
</dbReference>
<keyword evidence="3" id="KW-0670">Pyruvate</keyword>
<dbReference type="InterPro" id="IPR051157">
    <property type="entry name" value="PDH/Transketolase"/>
</dbReference>
<feature type="domain" description="Pyruvate dehydrogenase E1 component middle" evidence="1">
    <location>
        <begin position="1"/>
        <end position="82"/>
    </location>
</feature>
<sequence length="270" mass="30111">MCDKGFLVGGTAGRTTLAGEGLQHQDGNSHLLAYPVPNLVAYDPAFAFELAVIIRDGIRRMYEEQENVFYYITIMNENYAMPAMPGDVKEGILKGMYRFKNGSNASSGLVANLLGSGTIMNETLKAAEILEEKYGVSAHVYSVTSYKELRKDAMDVERHNMLHPDKEKVPYVSTLIDNDGVIVAASDYVKTLPDSIAKWLPKKLYALGTDGFGRSEGRNELRDFFEVDAKHIVFATLYALYKEGKLKLTDLKKAMKELDINPDKLNPMHV</sequence>
<dbReference type="SUPFAM" id="SSF52922">
    <property type="entry name" value="TK C-terminal domain-like"/>
    <property type="match status" value="1"/>
</dbReference>
<dbReference type="Gene3D" id="3.40.50.970">
    <property type="match status" value="1"/>
</dbReference>
<protein>
    <submittedName>
        <fullName evidence="3">Pyruvate dehydrogenase E1 component</fullName>
        <ecNumber evidence="3">1.2.4.1</ecNumber>
    </submittedName>
</protein>
<dbReference type="InterPro" id="IPR055152">
    <property type="entry name" value="Transketolase-like_C_2"/>
</dbReference>
<accession>A0A645D641</accession>
<dbReference type="Pfam" id="PF22613">
    <property type="entry name" value="Transketolase_C_1"/>
    <property type="match status" value="1"/>
</dbReference>
<proteinExistence type="predicted"/>
<evidence type="ECO:0000259" key="2">
    <source>
        <dbReference type="Pfam" id="PF22613"/>
    </source>
</evidence>
<gene>
    <name evidence="3" type="primary">aceE_5</name>
    <name evidence="3" type="ORF">SDC9_131505</name>
</gene>
<dbReference type="EC" id="1.2.4.1" evidence="3"/>
<keyword evidence="3" id="KW-0560">Oxidoreductase</keyword>
<dbReference type="Gene3D" id="3.40.50.920">
    <property type="match status" value="1"/>
</dbReference>
<dbReference type="InterPro" id="IPR009014">
    <property type="entry name" value="Transketo_C/PFOR_II"/>
</dbReference>
<dbReference type="PANTHER" id="PTHR43825:SF3">
    <property type="entry name" value="PYRUVATE DEHYDROGENASE E1 COMPONENT"/>
    <property type="match status" value="1"/>
</dbReference>
<organism evidence="3">
    <name type="scientific">bioreactor metagenome</name>
    <dbReference type="NCBI Taxonomy" id="1076179"/>
    <lineage>
        <taxon>unclassified sequences</taxon>
        <taxon>metagenomes</taxon>
        <taxon>ecological metagenomes</taxon>
    </lineage>
</organism>
<dbReference type="Pfam" id="PF17831">
    <property type="entry name" value="PDH_E1_M"/>
    <property type="match status" value="1"/>
</dbReference>
<name>A0A645D641_9ZZZZ</name>
<dbReference type="SUPFAM" id="SSF52518">
    <property type="entry name" value="Thiamin diphosphate-binding fold (THDP-binding)"/>
    <property type="match status" value="1"/>
</dbReference>
<dbReference type="InterPro" id="IPR029061">
    <property type="entry name" value="THDP-binding"/>
</dbReference>
<dbReference type="InterPro" id="IPR041621">
    <property type="entry name" value="PDH_E1_M"/>
</dbReference>
<dbReference type="GO" id="GO:0004739">
    <property type="term" value="F:pyruvate dehydrogenase (acetyl-transferring) activity"/>
    <property type="evidence" value="ECO:0007669"/>
    <property type="project" value="UniProtKB-EC"/>
</dbReference>
<comment type="caution">
    <text evidence="3">The sequence shown here is derived from an EMBL/GenBank/DDBJ whole genome shotgun (WGS) entry which is preliminary data.</text>
</comment>
<evidence type="ECO:0000313" key="3">
    <source>
        <dbReference type="EMBL" id="MPM84433.1"/>
    </source>
</evidence>
<dbReference type="PANTHER" id="PTHR43825">
    <property type="entry name" value="PYRUVATE DEHYDROGENASE E1 COMPONENT"/>
    <property type="match status" value="1"/>
</dbReference>
<feature type="domain" description="Transketolase-like C-terminal" evidence="2">
    <location>
        <begin position="95"/>
        <end position="228"/>
    </location>
</feature>
<evidence type="ECO:0000259" key="1">
    <source>
        <dbReference type="Pfam" id="PF17831"/>
    </source>
</evidence>
<reference evidence="3" key="1">
    <citation type="submission" date="2019-08" db="EMBL/GenBank/DDBJ databases">
        <authorList>
            <person name="Kucharzyk K."/>
            <person name="Murdoch R.W."/>
            <person name="Higgins S."/>
            <person name="Loffler F."/>
        </authorList>
    </citation>
    <scope>NUCLEOTIDE SEQUENCE</scope>
</reference>